<dbReference type="InterPro" id="IPR022653">
    <property type="entry name" value="De-COase2_pyr-phos_BS"/>
</dbReference>
<evidence type="ECO:0000256" key="1">
    <source>
        <dbReference type="ARBA" id="ARBA00001933"/>
    </source>
</evidence>
<evidence type="ECO:0000256" key="11">
    <source>
        <dbReference type="PIRSR" id="PIRSR600183-50"/>
    </source>
</evidence>
<comment type="caution">
    <text evidence="13">The sequence shown here is derived from an EMBL/GenBank/DDBJ whole genome shotgun (WGS) entry which is preliminary data.</text>
</comment>
<protein>
    <recommendedName>
        <fullName evidence="7">ornithine decarboxylase</fullName>
        <ecNumber evidence="7">4.1.1.17</ecNumber>
    </recommendedName>
</protein>
<dbReference type="PRINTS" id="PR01179">
    <property type="entry name" value="ODADCRBXLASE"/>
</dbReference>
<evidence type="ECO:0000313" key="13">
    <source>
        <dbReference type="EMBL" id="OWF48666.1"/>
    </source>
</evidence>
<dbReference type="InterPro" id="IPR000183">
    <property type="entry name" value="Orn/DAP/Arg_de-COase"/>
</dbReference>
<dbReference type="FunFam" id="3.20.20.10:FF:000005">
    <property type="entry name" value="Ornithine decarboxylase"/>
    <property type="match status" value="1"/>
</dbReference>
<evidence type="ECO:0000313" key="14">
    <source>
        <dbReference type="Proteomes" id="UP000242188"/>
    </source>
</evidence>
<dbReference type="SUPFAM" id="SSF51419">
    <property type="entry name" value="PLP-binding barrel"/>
    <property type="match status" value="1"/>
</dbReference>
<name>A0A210QIZ6_MIZYE</name>
<keyword evidence="3 11" id="KW-0663">Pyridoxal phosphate</keyword>
<dbReference type="GO" id="GO:0005737">
    <property type="term" value="C:cytoplasm"/>
    <property type="evidence" value="ECO:0007669"/>
    <property type="project" value="TreeGrafter"/>
</dbReference>
<keyword evidence="5" id="KW-0456">Lyase</keyword>
<evidence type="ECO:0000256" key="8">
    <source>
        <dbReference type="ARBA" id="ARBA00037173"/>
    </source>
</evidence>
<comment type="catalytic activity">
    <reaction evidence="10">
        <text>L-ornithine + H(+) = putrescine + CO2</text>
        <dbReference type="Rhea" id="RHEA:22964"/>
        <dbReference type="ChEBI" id="CHEBI:15378"/>
        <dbReference type="ChEBI" id="CHEBI:16526"/>
        <dbReference type="ChEBI" id="CHEBI:46911"/>
        <dbReference type="ChEBI" id="CHEBI:326268"/>
        <dbReference type="EC" id="4.1.1.17"/>
    </reaction>
</comment>
<dbReference type="EMBL" id="NEDP02003435">
    <property type="protein sequence ID" value="OWF48666.1"/>
    <property type="molecule type" value="Genomic_DNA"/>
</dbReference>
<evidence type="ECO:0000256" key="6">
    <source>
        <dbReference type="ARBA" id="ARBA00034115"/>
    </source>
</evidence>
<evidence type="ECO:0000256" key="2">
    <source>
        <dbReference type="ARBA" id="ARBA00008872"/>
    </source>
</evidence>
<keyword evidence="14" id="KW-1185">Reference proteome</keyword>
<dbReference type="Gene3D" id="2.40.37.10">
    <property type="entry name" value="Lyase, Ornithine Decarboxylase, Chain A, domain 1"/>
    <property type="match status" value="1"/>
</dbReference>
<comment type="cofactor">
    <cofactor evidence="1 11">
        <name>pyridoxal 5'-phosphate</name>
        <dbReference type="ChEBI" id="CHEBI:597326"/>
    </cofactor>
</comment>
<dbReference type="OrthoDB" id="5034579at2759"/>
<dbReference type="CDD" id="cd00622">
    <property type="entry name" value="PLPDE_III_ODC"/>
    <property type="match status" value="1"/>
</dbReference>
<evidence type="ECO:0000256" key="9">
    <source>
        <dbReference type="ARBA" id="ARBA00046672"/>
    </source>
</evidence>
<organism evidence="13 14">
    <name type="scientific">Mizuhopecten yessoensis</name>
    <name type="common">Japanese scallop</name>
    <name type="synonym">Patinopecten yessoensis</name>
    <dbReference type="NCBI Taxonomy" id="6573"/>
    <lineage>
        <taxon>Eukaryota</taxon>
        <taxon>Metazoa</taxon>
        <taxon>Spiralia</taxon>
        <taxon>Lophotrochozoa</taxon>
        <taxon>Mollusca</taxon>
        <taxon>Bivalvia</taxon>
        <taxon>Autobranchia</taxon>
        <taxon>Pteriomorphia</taxon>
        <taxon>Pectinida</taxon>
        <taxon>Pectinoidea</taxon>
        <taxon>Pectinidae</taxon>
        <taxon>Mizuhopecten</taxon>
    </lineage>
</organism>
<evidence type="ECO:0000256" key="4">
    <source>
        <dbReference type="ARBA" id="ARBA00023115"/>
    </source>
</evidence>
<dbReference type="AlphaFoldDB" id="A0A210QIZ6"/>
<dbReference type="STRING" id="6573.A0A210QIZ6"/>
<evidence type="ECO:0000256" key="10">
    <source>
        <dbReference type="ARBA" id="ARBA00049127"/>
    </source>
</evidence>
<proteinExistence type="inferred from homology"/>
<dbReference type="InterPro" id="IPR002433">
    <property type="entry name" value="Orn_de-COase"/>
</dbReference>
<gene>
    <name evidence="13" type="ORF">KP79_PYT04646</name>
</gene>
<dbReference type="InterPro" id="IPR009006">
    <property type="entry name" value="Ala_racemase/Decarboxylase_C"/>
</dbReference>
<dbReference type="InterPro" id="IPR029066">
    <property type="entry name" value="PLP-binding_barrel"/>
</dbReference>
<dbReference type="Proteomes" id="UP000242188">
    <property type="component" value="Unassembled WGS sequence"/>
</dbReference>
<dbReference type="Pfam" id="PF02784">
    <property type="entry name" value="Orn_Arg_deC_N"/>
    <property type="match status" value="1"/>
</dbReference>
<dbReference type="PANTHER" id="PTHR11482:SF6">
    <property type="entry name" value="ORNITHINE DECARBOXYLASE 1-RELATED"/>
    <property type="match status" value="1"/>
</dbReference>
<comment type="similarity">
    <text evidence="2">Belongs to the Orn/Lys/Arg decarboxylase class-II family.</text>
</comment>
<sequence length="430" mass="48425">MNKTLFSDNNVSRIMGDTDVQIVDVRCSHEDYIKRQVTFQAKLGIDDPLLILDIDELVERYRKWYKLFPRVKLCYAMKCNNDEKIVDVLKRLGSSFDCASKAEIQQVLELGVDPSRIIYANPCKQNSHLTYAKEHNVDLMTFDTEEELIKVKMLYGSARLLMRFRPKNIYEVMYDLGKKFGCDFEEAMDLFISAKNKGLNVIGVCFHVGSNCLTSNAFASAIKEARRIFDIGLQIGFDMTVLDIGGGFRGRDIERPTIEENAEVINQCLDDYFPEAGGVKIIAEPGRYLVETAVSAAANIIGRKLIYDNDKTSIEHVMYNINDGAYGTFTWVKEGPEVFVMSPVLNKASTEKHHSTAWGPTCCGTDCLATDMPLPLMEVGKWVQISYAGAYSFSCSTNFNSMPRPKLYYFCSSDTWSSLVNGSLKISSIC</sequence>
<evidence type="ECO:0000256" key="3">
    <source>
        <dbReference type="ARBA" id="ARBA00022898"/>
    </source>
</evidence>
<comment type="function">
    <text evidence="8">Catalyzes the first and rate-limiting step of polyamine biosynthesis that converts ornithine into putrescine, which is the precursor for the polyamines, spermidine and spermine. Polyamines are essential for cell proliferation and are implicated in cellular processes, ranging from DNA replication to apoptosis.</text>
</comment>
<feature type="modified residue" description="N6-(pyridoxal phosphate)lysine" evidence="11">
    <location>
        <position position="78"/>
    </location>
</feature>
<dbReference type="PANTHER" id="PTHR11482">
    <property type="entry name" value="ARGININE/DIAMINOPIMELATE/ORNITHINE DECARBOXYLASE"/>
    <property type="match status" value="1"/>
</dbReference>
<feature type="domain" description="Orn/DAP/Arg decarboxylase 2 N-terminal" evidence="12">
    <location>
        <begin position="55"/>
        <end position="290"/>
    </location>
</feature>
<evidence type="ECO:0000256" key="5">
    <source>
        <dbReference type="ARBA" id="ARBA00023239"/>
    </source>
</evidence>
<accession>A0A210QIZ6</accession>
<reference evidence="13 14" key="1">
    <citation type="journal article" date="2017" name="Nat. Ecol. Evol.">
        <title>Scallop genome provides insights into evolution of bilaterian karyotype and development.</title>
        <authorList>
            <person name="Wang S."/>
            <person name="Zhang J."/>
            <person name="Jiao W."/>
            <person name="Li J."/>
            <person name="Xun X."/>
            <person name="Sun Y."/>
            <person name="Guo X."/>
            <person name="Huan P."/>
            <person name="Dong B."/>
            <person name="Zhang L."/>
            <person name="Hu X."/>
            <person name="Sun X."/>
            <person name="Wang J."/>
            <person name="Zhao C."/>
            <person name="Wang Y."/>
            <person name="Wang D."/>
            <person name="Huang X."/>
            <person name="Wang R."/>
            <person name="Lv J."/>
            <person name="Li Y."/>
            <person name="Zhang Z."/>
            <person name="Liu B."/>
            <person name="Lu W."/>
            <person name="Hui Y."/>
            <person name="Liang J."/>
            <person name="Zhou Z."/>
            <person name="Hou R."/>
            <person name="Li X."/>
            <person name="Liu Y."/>
            <person name="Li H."/>
            <person name="Ning X."/>
            <person name="Lin Y."/>
            <person name="Zhao L."/>
            <person name="Xing Q."/>
            <person name="Dou J."/>
            <person name="Li Y."/>
            <person name="Mao J."/>
            <person name="Guo H."/>
            <person name="Dou H."/>
            <person name="Li T."/>
            <person name="Mu C."/>
            <person name="Jiang W."/>
            <person name="Fu Q."/>
            <person name="Fu X."/>
            <person name="Miao Y."/>
            <person name="Liu J."/>
            <person name="Yu Q."/>
            <person name="Li R."/>
            <person name="Liao H."/>
            <person name="Li X."/>
            <person name="Kong Y."/>
            <person name="Jiang Z."/>
            <person name="Chourrout D."/>
            <person name="Li R."/>
            <person name="Bao Z."/>
        </authorList>
    </citation>
    <scope>NUCLEOTIDE SEQUENCE [LARGE SCALE GENOMIC DNA]</scope>
    <source>
        <strain evidence="13 14">PY_sf001</strain>
    </source>
</reference>
<comment type="subunit">
    <text evidence="9">Homodimer. Only the dimer is catalytically active, as the active sites are constructed of residues from both monomers.</text>
</comment>
<comment type="pathway">
    <text evidence="6">Amine and polyamine biosynthesis; putrescine biosynthesis via L-ornithine pathway; putrescine from L-ornithine: step 1/1.</text>
</comment>
<dbReference type="GO" id="GO:0033387">
    <property type="term" value="P:putrescine biosynthetic process from arginine, via ornithine"/>
    <property type="evidence" value="ECO:0007669"/>
    <property type="project" value="TreeGrafter"/>
</dbReference>
<evidence type="ECO:0000259" key="12">
    <source>
        <dbReference type="Pfam" id="PF02784"/>
    </source>
</evidence>
<dbReference type="SUPFAM" id="SSF50621">
    <property type="entry name" value="Alanine racemase C-terminal domain-like"/>
    <property type="match status" value="1"/>
</dbReference>
<keyword evidence="4" id="KW-0620">Polyamine biosynthesis</keyword>
<evidence type="ECO:0000256" key="7">
    <source>
        <dbReference type="ARBA" id="ARBA00034138"/>
    </source>
</evidence>
<dbReference type="EC" id="4.1.1.17" evidence="7"/>
<feature type="active site" description="Proton donor" evidence="11">
    <location>
        <position position="362"/>
    </location>
</feature>
<dbReference type="Gene3D" id="3.20.20.10">
    <property type="entry name" value="Alanine racemase"/>
    <property type="match status" value="1"/>
</dbReference>
<dbReference type="GO" id="GO:0004586">
    <property type="term" value="F:ornithine decarboxylase activity"/>
    <property type="evidence" value="ECO:0007669"/>
    <property type="project" value="UniProtKB-EC"/>
</dbReference>
<dbReference type="PROSITE" id="PS00878">
    <property type="entry name" value="ODR_DC_2_1"/>
    <property type="match status" value="1"/>
</dbReference>
<dbReference type="InterPro" id="IPR022644">
    <property type="entry name" value="De-COase2_N"/>
</dbReference>
<dbReference type="PRINTS" id="PR01182">
    <property type="entry name" value="ORNDCRBXLASE"/>
</dbReference>